<dbReference type="AlphaFoldDB" id="A0A1H7IUX9"/>
<reference evidence="1 2" key="1">
    <citation type="submission" date="2016-10" db="EMBL/GenBank/DDBJ databases">
        <authorList>
            <person name="de Groot N.N."/>
        </authorList>
    </citation>
    <scope>NUCLEOTIDE SEQUENCE [LARGE SCALE GENOMIC DNA]</scope>
    <source>
        <strain evidence="1 2">DSM 43357</strain>
    </source>
</reference>
<protein>
    <recommendedName>
        <fullName evidence="3">Transglutaminase-like superfamily protein</fullName>
    </recommendedName>
</protein>
<dbReference type="EMBL" id="FOBF01000002">
    <property type="protein sequence ID" value="SEK66054.1"/>
    <property type="molecule type" value="Genomic_DNA"/>
</dbReference>
<evidence type="ECO:0000313" key="1">
    <source>
        <dbReference type="EMBL" id="SEK66054.1"/>
    </source>
</evidence>
<sequence>MNERQPASRTLALGRGSCSQRLAVLEAVARACGVATRVRGLLVDGRFWHPRFPLLRPLVPGRVVLAWPCGQTLCAPARLAADLVLSRRTPAAP</sequence>
<dbReference type="RefSeq" id="WP_201784436.1">
    <property type="nucleotide sequence ID" value="NZ_BBZG01000001.1"/>
</dbReference>
<evidence type="ECO:0008006" key="3">
    <source>
        <dbReference type="Google" id="ProtNLM"/>
    </source>
</evidence>
<dbReference type="Proteomes" id="UP000198953">
    <property type="component" value="Unassembled WGS sequence"/>
</dbReference>
<accession>A0A1H7IUX9</accession>
<organism evidence="1 2">
    <name type="scientific">Nonomuraea pusilla</name>
    <dbReference type="NCBI Taxonomy" id="46177"/>
    <lineage>
        <taxon>Bacteria</taxon>
        <taxon>Bacillati</taxon>
        <taxon>Actinomycetota</taxon>
        <taxon>Actinomycetes</taxon>
        <taxon>Streptosporangiales</taxon>
        <taxon>Streptosporangiaceae</taxon>
        <taxon>Nonomuraea</taxon>
    </lineage>
</organism>
<dbReference type="STRING" id="46177.SAMN05660976_00936"/>
<proteinExistence type="predicted"/>
<name>A0A1H7IUX9_9ACTN</name>
<gene>
    <name evidence="1" type="ORF">SAMN05660976_00936</name>
</gene>
<keyword evidence="2" id="KW-1185">Reference proteome</keyword>
<evidence type="ECO:0000313" key="2">
    <source>
        <dbReference type="Proteomes" id="UP000198953"/>
    </source>
</evidence>